<dbReference type="FunFam" id="2.30.29.30:FF:000248">
    <property type="entry name" value="TBC1 domain family member 2A isoform X1"/>
    <property type="match status" value="1"/>
</dbReference>
<dbReference type="PROSITE" id="PS50003">
    <property type="entry name" value="PH_DOMAIN"/>
    <property type="match status" value="1"/>
</dbReference>
<dbReference type="PANTHER" id="PTHR47219:SF20">
    <property type="entry name" value="TBC1 DOMAIN FAMILY MEMBER 2B"/>
    <property type="match status" value="1"/>
</dbReference>
<dbReference type="SUPFAM" id="SSF50729">
    <property type="entry name" value="PH domain-like"/>
    <property type="match status" value="1"/>
</dbReference>
<feature type="domain" description="Rab-GAP TBC" evidence="6">
    <location>
        <begin position="652"/>
        <end position="842"/>
    </location>
</feature>
<evidence type="ECO:0000256" key="4">
    <source>
        <dbReference type="SAM" id="MobiDB-lite"/>
    </source>
</evidence>
<dbReference type="SUPFAM" id="SSF47923">
    <property type="entry name" value="Ypt/Rab-GAP domain of gyp1p"/>
    <property type="match status" value="2"/>
</dbReference>
<dbReference type="PANTHER" id="PTHR47219">
    <property type="entry name" value="RAB GTPASE-ACTIVATING PROTEIN 1-LIKE"/>
    <property type="match status" value="1"/>
</dbReference>
<dbReference type="FunFam" id="1.10.8.270:FF:000014">
    <property type="entry name" value="Putative TBC1 domain family member 2B"/>
    <property type="match status" value="1"/>
</dbReference>
<evidence type="ECO:0000256" key="1">
    <source>
        <dbReference type="ARBA" id="ARBA00022468"/>
    </source>
</evidence>
<evidence type="ECO:0000313" key="8">
    <source>
        <dbReference type="Proteomes" id="UP000824782"/>
    </source>
</evidence>
<dbReference type="Gene3D" id="1.10.472.80">
    <property type="entry name" value="Ypt/Rab-GAP domain of gyp1p, domain 3"/>
    <property type="match status" value="1"/>
</dbReference>
<dbReference type="EMBL" id="WNYA01000001">
    <property type="protein sequence ID" value="KAG8593875.1"/>
    <property type="molecule type" value="Genomic_DNA"/>
</dbReference>
<feature type="domain" description="PH" evidence="5">
    <location>
        <begin position="100"/>
        <end position="197"/>
    </location>
</feature>
<dbReference type="InterPro" id="IPR011993">
    <property type="entry name" value="PH-like_dom_sf"/>
</dbReference>
<sequence length="951" mass="110341">MFEHVQVIHSSEQEVCIHISCVSCPHSIGLSILKKMNTVDDNEKVTDVHEQTFPQTEAAEKSFSDEANHETPLNYQDDTIAATTDGSSLTPSKEGVEEKPKKLCGYLYKLGMKGPLKAWKYRFFSYDDMKCNLLYYRIATDVCALGSIDLHAATFHFDVEAEEGIFEIKTPTKPYILKAINKHARMYWLQQLQRKRWEYCNNPSKIQTECIMSSDVHDREGSLHFGDGDFLSPVTTPTDVVGKMVALMPAPQESTSLQNISLKHPWKEIQNTVRNMCGSKPTQAISRSVFHFEESEQVSAEVTTKQFGKMSPSLNFARKARKQNGGFSSNLENISSDKLDNPQLQIQALTEELKSQKDLVKLLHRTLESAQEEKRVCAEYLSAPEEKDRLELIRHKVRQIEDLRQRVEVLQQEKQDLEQCVSLKDFHIEELKEHVQLLMEKNSAKQLVIMKQNEQLLSQMDLDNTTSSGMDTLHGQYRKIDSLMDDINAYKTQNRFLNSEIHQVTQLWRNTAEKETALLMKCSYIEARNCQLESKYLILLRKLQEVLPYLDADYCEVIKRLIEDALQSDIKTPLQPSNVHFSPISEYDDYGFMIIPEYELEHLKLLAKIQALEIRSNKLLTHDVVDKPLRIKWNSLEELSYSTDLKNLVRCGIPTEHRKRVWKWLTCQRINFSANHYKDLLKKCESAQHPATQQIELDIHRTLTNNKHFNSPTSEFIQKLRRVLFAYSWQNPTIGYCQGLNRLAALALLVLEDEESAFYCLADIVENIMPTEYYSNNLSGSQVDQRVFKDLLSEKLPRLTAHFEQYKIDLSLITFNWFLVVFVDSLVSDILLKVWDAFLYEGTKVIFRYALAIFKYNEEEILKLTDATDIYQYLSFFTKTICDGRKLMNIAFNEMNPFPMKLVRKSRAEHMEKFKAELVELEYIKREYVKSKKELRSTGNDMGVSEDEEDT</sequence>
<keyword evidence="1" id="KW-0343">GTPase activation</keyword>
<dbReference type="PROSITE" id="PS50086">
    <property type="entry name" value="TBC_RABGAP"/>
    <property type="match status" value="1"/>
</dbReference>
<dbReference type="GO" id="GO:0005829">
    <property type="term" value="C:cytosol"/>
    <property type="evidence" value="ECO:0007669"/>
    <property type="project" value="UniProtKB-ARBA"/>
</dbReference>
<evidence type="ECO:0000256" key="3">
    <source>
        <dbReference type="SAM" id="Coils"/>
    </source>
</evidence>
<evidence type="ECO:0000259" key="6">
    <source>
        <dbReference type="PROSITE" id="PS50086"/>
    </source>
</evidence>
<dbReference type="Proteomes" id="UP000824782">
    <property type="component" value="Unassembled WGS sequence"/>
</dbReference>
<reference evidence="7" key="1">
    <citation type="thesis" date="2020" institute="ProQuest LLC" country="789 East Eisenhower Parkway, Ann Arbor, MI, USA">
        <title>Comparative Genomics and Chromosome Evolution.</title>
        <authorList>
            <person name="Mudd A.B."/>
        </authorList>
    </citation>
    <scope>NUCLEOTIDE SEQUENCE</scope>
    <source>
        <strain evidence="7">237g6f4</strain>
        <tissue evidence="7">Blood</tissue>
    </source>
</reference>
<comment type="caution">
    <text evidence="7">The sequence shown here is derived from an EMBL/GenBank/DDBJ whole genome shotgun (WGS) entry which is preliminary data.</text>
</comment>
<dbReference type="InterPro" id="IPR050302">
    <property type="entry name" value="Rab_GAP_TBC_domain"/>
</dbReference>
<feature type="region of interest" description="Disordered" evidence="4">
    <location>
        <begin position="74"/>
        <end position="96"/>
    </location>
</feature>
<evidence type="ECO:0008006" key="9">
    <source>
        <dbReference type="Google" id="ProtNLM"/>
    </source>
</evidence>
<dbReference type="SMART" id="SM00233">
    <property type="entry name" value="PH"/>
    <property type="match status" value="1"/>
</dbReference>
<dbReference type="FunFam" id="1.10.472.80:FF:000018">
    <property type="entry name" value="TBC1 domain family member 2B"/>
    <property type="match status" value="1"/>
</dbReference>
<name>A0AAV7D8U7_ENGPU</name>
<gene>
    <name evidence="7" type="ORF">GDO81_000979</name>
</gene>
<feature type="compositionally biased region" description="Polar residues" evidence="4">
    <location>
        <begin position="74"/>
        <end position="91"/>
    </location>
</feature>
<organism evidence="7 8">
    <name type="scientific">Engystomops pustulosus</name>
    <name type="common">Tungara frog</name>
    <name type="synonym">Physalaemus pustulosus</name>
    <dbReference type="NCBI Taxonomy" id="76066"/>
    <lineage>
        <taxon>Eukaryota</taxon>
        <taxon>Metazoa</taxon>
        <taxon>Chordata</taxon>
        <taxon>Craniata</taxon>
        <taxon>Vertebrata</taxon>
        <taxon>Euteleostomi</taxon>
        <taxon>Amphibia</taxon>
        <taxon>Batrachia</taxon>
        <taxon>Anura</taxon>
        <taxon>Neobatrachia</taxon>
        <taxon>Hyloidea</taxon>
        <taxon>Leptodactylidae</taxon>
        <taxon>Leiuperinae</taxon>
        <taxon>Engystomops</taxon>
    </lineage>
</organism>
<evidence type="ECO:0000259" key="5">
    <source>
        <dbReference type="PROSITE" id="PS50003"/>
    </source>
</evidence>
<dbReference type="InterPro" id="IPR035969">
    <property type="entry name" value="Rab-GAP_TBC_sf"/>
</dbReference>
<dbReference type="Gene3D" id="1.10.8.270">
    <property type="entry name" value="putative rabgap domain of human tbc1 domain family member 14 like domains"/>
    <property type="match status" value="1"/>
</dbReference>
<protein>
    <recommendedName>
        <fullName evidence="9">TBC1 domain family member 2A</fullName>
    </recommendedName>
</protein>
<dbReference type="Pfam" id="PF00566">
    <property type="entry name" value="RabGAP-TBC"/>
    <property type="match status" value="1"/>
</dbReference>
<keyword evidence="8" id="KW-1185">Reference proteome</keyword>
<dbReference type="Gene3D" id="2.30.29.30">
    <property type="entry name" value="Pleckstrin-homology domain (PH domain)/Phosphotyrosine-binding domain (PTB)"/>
    <property type="match status" value="1"/>
</dbReference>
<proteinExistence type="predicted"/>
<accession>A0AAV7D8U7</accession>
<dbReference type="InterPro" id="IPR001849">
    <property type="entry name" value="PH_domain"/>
</dbReference>
<dbReference type="AlphaFoldDB" id="A0AAV7D8U7"/>
<dbReference type="CDD" id="cd01265">
    <property type="entry name" value="PH_TBC1D2A"/>
    <property type="match status" value="1"/>
</dbReference>
<dbReference type="GO" id="GO:0031410">
    <property type="term" value="C:cytoplasmic vesicle"/>
    <property type="evidence" value="ECO:0007669"/>
    <property type="project" value="UniProtKB-ARBA"/>
</dbReference>
<feature type="coiled-coil region" evidence="3">
    <location>
        <begin position="346"/>
        <end position="420"/>
    </location>
</feature>
<evidence type="ECO:0000256" key="2">
    <source>
        <dbReference type="ARBA" id="ARBA00023054"/>
    </source>
</evidence>
<keyword evidence="2 3" id="KW-0175">Coiled coil</keyword>
<evidence type="ECO:0000313" key="7">
    <source>
        <dbReference type="EMBL" id="KAG8593875.1"/>
    </source>
</evidence>
<dbReference type="GO" id="GO:0005096">
    <property type="term" value="F:GTPase activator activity"/>
    <property type="evidence" value="ECO:0007669"/>
    <property type="project" value="UniProtKB-KW"/>
</dbReference>
<dbReference type="GO" id="GO:0031267">
    <property type="term" value="F:small GTPase binding"/>
    <property type="evidence" value="ECO:0007669"/>
    <property type="project" value="TreeGrafter"/>
</dbReference>
<dbReference type="InterPro" id="IPR000195">
    <property type="entry name" value="Rab-GAP-TBC_dom"/>
</dbReference>
<dbReference type="SMART" id="SM00164">
    <property type="entry name" value="TBC"/>
    <property type="match status" value="1"/>
</dbReference>